<name>A0A5J4R932_9ZZZZ</name>
<comment type="caution">
    <text evidence="1">The sequence shown here is derived from an EMBL/GenBank/DDBJ whole genome shotgun (WGS) entry which is preliminary data.</text>
</comment>
<evidence type="ECO:0000313" key="1">
    <source>
        <dbReference type="EMBL" id="KAA6330248.1"/>
    </source>
</evidence>
<proteinExistence type="predicted"/>
<gene>
    <name evidence="1" type="ORF">EZS27_021020</name>
</gene>
<reference evidence="1" key="1">
    <citation type="submission" date="2019-03" db="EMBL/GenBank/DDBJ databases">
        <title>Single cell metagenomics reveals metabolic interactions within the superorganism composed of flagellate Streblomastix strix and complex community of Bacteroidetes bacteria on its surface.</title>
        <authorList>
            <person name="Treitli S.C."/>
            <person name="Kolisko M."/>
            <person name="Husnik F."/>
            <person name="Keeling P."/>
            <person name="Hampl V."/>
        </authorList>
    </citation>
    <scope>NUCLEOTIDE SEQUENCE</scope>
    <source>
        <strain evidence="1">STM</strain>
    </source>
</reference>
<organism evidence="1">
    <name type="scientific">termite gut metagenome</name>
    <dbReference type="NCBI Taxonomy" id="433724"/>
    <lineage>
        <taxon>unclassified sequences</taxon>
        <taxon>metagenomes</taxon>
        <taxon>organismal metagenomes</taxon>
    </lineage>
</organism>
<sequence length="403" mass="46713">MEKFKDMSINYPRGSEWRKWDLHVHTPASIVYNYRTSDAIDVWELFIQNLESLPSEIKVLGINDYLFIDGYRKVLKYKCSGRLKNIELVLPVIEFRLAQFGGHSIFKRINFHVIFSNEINPDVIQNQFLNGLTTHYKVNSEYNGIVWGGVNTRENLTVLGKQIKSSVPQEKLPDFDSDLIEGFNNLNLSYDKIMGVLKNGDQYFRNKFITAIGKTEWDAINWTDGSIADKKRIINEVDIVFTAAETNEKFFASQKKLSDSNVNCKLLDCSDAHHNIDSTNKDRIGNCNTWIKADPTFEGLKQVLYEYEERVRVQDINPDLNFEKALFTEIQFSRNVDVFNDEMDNVTFKECTIPLNNNLISIIGGRGTGKSILIDYKYVIRISLYYFFSLLCKLERYKINTIN</sequence>
<dbReference type="EMBL" id="SNRY01001529">
    <property type="protein sequence ID" value="KAA6330248.1"/>
    <property type="molecule type" value="Genomic_DNA"/>
</dbReference>
<accession>A0A5J4R932</accession>
<dbReference type="AlphaFoldDB" id="A0A5J4R932"/>
<protein>
    <submittedName>
        <fullName evidence="1">Uncharacterized protein</fullName>
    </submittedName>
</protein>